<dbReference type="Gene3D" id="3.90.550.10">
    <property type="entry name" value="Spore Coat Polysaccharide Biosynthesis Protein SpsA, Chain A"/>
    <property type="match status" value="1"/>
</dbReference>
<reference evidence="3" key="1">
    <citation type="journal article" date="2019" name="Int. J. Syst. Evol. Microbiol.">
        <title>The Global Catalogue of Microorganisms (GCM) 10K type strain sequencing project: providing services to taxonomists for standard genome sequencing and annotation.</title>
        <authorList>
            <consortium name="The Broad Institute Genomics Platform"/>
            <consortium name="The Broad Institute Genome Sequencing Center for Infectious Disease"/>
            <person name="Wu L."/>
            <person name="Ma J."/>
        </authorList>
    </citation>
    <scope>NUCLEOTIDE SEQUENCE [LARGE SCALE GENOMIC DNA]</scope>
    <source>
        <strain evidence="3">CCUG 56098</strain>
    </source>
</reference>
<dbReference type="RefSeq" id="WP_386116740.1">
    <property type="nucleotide sequence ID" value="NZ_JBHTKM010000063.1"/>
</dbReference>
<dbReference type="SUPFAM" id="SSF53448">
    <property type="entry name" value="Nucleotide-diphospho-sugar transferases"/>
    <property type="match status" value="1"/>
</dbReference>
<dbReference type="EMBL" id="JBHTKM010000063">
    <property type="protein sequence ID" value="MFD1016193.1"/>
    <property type="molecule type" value="Genomic_DNA"/>
</dbReference>
<feature type="domain" description="Glycosyltransferase 2-like" evidence="1">
    <location>
        <begin position="9"/>
        <end position="124"/>
    </location>
</feature>
<dbReference type="Pfam" id="PF00535">
    <property type="entry name" value="Glycos_transf_2"/>
    <property type="match status" value="1"/>
</dbReference>
<gene>
    <name evidence="2" type="ORF">ACFQ13_09705</name>
</gene>
<evidence type="ECO:0000313" key="2">
    <source>
        <dbReference type="EMBL" id="MFD1016193.1"/>
    </source>
</evidence>
<evidence type="ECO:0000313" key="3">
    <source>
        <dbReference type="Proteomes" id="UP001597086"/>
    </source>
</evidence>
<keyword evidence="3" id="KW-1185">Reference proteome</keyword>
<accession>A0ABW3KU87</accession>
<evidence type="ECO:0000259" key="1">
    <source>
        <dbReference type="Pfam" id="PF00535"/>
    </source>
</evidence>
<organism evidence="2 3">
    <name type="scientific">Winogradskyella rapida</name>
    <dbReference type="NCBI Taxonomy" id="549701"/>
    <lineage>
        <taxon>Bacteria</taxon>
        <taxon>Pseudomonadati</taxon>
        <taxon>Bacteroidota</taxon>
        <taxon>Flavobacteriia</taxon>
        <taxon>Flavobacteriales</taxon>
        <taxon>Flavobacteriaceae</taxon>
        <taxon>Winogradskyella</taxon>
    </lineage>
</organism>
<dbReference type="Proteomes" id="UP001597086">
    <property type="component" value="Unassembled WGS sequence"/>
</dbReference>
<comment type="caution">
    <text evidence="2">The sequence shown here is derived from an EMBL/GenBank/DDBJ whole genome shotgun (WGS) entry which is preliminary data.</text>
</comment>
<proteinExistence type="predicted"/>
<name>A0ABW3KU87_9FLAO</name>
<sequence>MKEQIIINMPLKNGEKTLERAIESVLIQTHVKREVVLLIANDNSTDSSSTILENYSKHSNIKVLNVDFGLSYLTRNHLLNYTRDHFPNCVLIGRLDCDDYLYNDLVLSTIEKEFDSSNFDALLAGNKQEKNNIILENANVANKELLDNNYLKSRLYNMSIGISKAELPSCNTFFKPTVSIKYPSKKSAEDHWLTTMLLLKKKDLNIKVAEDFIYCVYSLEGNVTEDNLTNNSYYKSREDLYQYFINQIKE</sequence>
<dbReference type="CDD" id="cd00761">
    <property type="entry name" value="Glyco_tranf_GTA_type"/>
    <property type="match status" value="1"/>
</dbReference>
<dbReference type="InterPro" id="IPR001173">
    <property type="entry name" value="Glyco_trans_2-like"/>
</dbReference>
<protein>
    <submittedName>
        <fullName evidence="2">Glycosyltransferase family 2 protein</fullName>
    </submittedName>
</protein>
<dbReference type="InterPro" id="IPR029044">
    <property type="entry name" value="Nucleotide-diphossugar_trans"/>
</dbReference>